<evidence type="ECO:0000313" key="1">
    <source>
        <dbReference type="EMBL" id="AYF72775.1"/>
    </source>
</evidence>
<keyword evidence="2" id="KW-1185">Reference proteome</keyword>
<name>A0A386Z806_9NOCA</name>
<protein>
    <recommendedName>
        <fullName evidence="3">CopG family transcriptional regulator</fullName>
    </recommendedName>
</protein>
<reference evidence="1 2" key="1">
    <citation type="submission" date="2018-09" db="EMBL/GenBank/DDBJ databases">
        <title>Nocardia yunnanensis sp. nov., an actinomycete isolated from a soil sample.</title>
        <authorList>
            <person name="Zhang J."/>
        </authorList>
    </citation>
    <scope>NUCLEOTIDE SEQUENCE [LARGE SCALE GENOMIC DNA]</scope>
    <source>
        <strain evidence="1 2">CFHS0054</strain>
    </source>
</reference>
<dbReference type="Proteomes" id="UP000267164">
    <property type="component" value="Chromosome"/>
</dbReference>
<evidence type="ECO:0008006" key="3">
    <source>
        <dbReference type="Google" id="ProtNLM"/>
    </source>
</evidence>
<dbReference type="AlphaFoldDB" id="A0A386Z806"/>
<dbReference type="KEGG" id="nyu:D7D52_01560"/>
<dbReference type="RefSeq" id="WP_120734718.1">
    <property type="nucleotide sequence ID" value="NZ_CP032568.1"/>
</dbReference>
<accession>A0A386Z806</accession>
<sequence>MPPARRETGAYTVQLSREHAALLESLGELYHAAPERLLESCAVHWIEAQAASMEAAAERPGEP</sequence>
<evidence type="ECO:0000313" key="2">
    <source>
        <dbReference type="Proteomes" id="UP000267164"/>
    </source>
</evidence>
<organism evidence="1 2">
    <name type="scientific">Nocardia yunnanensis</name>
    <dbReference type="NCBI Taxonomy" id="2382165"/>
    <lineage>
        <taxon>Bacteria</taxon>
        <taxon>Bacillati</taxon>
        <taxon>Actinomycetota</taxon>
        <taxon>Actinomycetes</taxon>
        <taxon>Mycobacteriales</taxon>
        <taxon>Nocardiaceae</taxon>
        <taxon>Nocardia</taxon>
    </lineage>
</organism>
<gene>
    <name evidence="1" type="ORF">D7D52_01560</name>
</gene>
<proteinExistence type="predicted"/>
<dbReference type="EMBL" id="CP032568">
    <property type="protein sequence ID" value="AYF72775.1"/>
    <property type="molecule type" value="Genomic_DNA"/>
</dbReference>